<organism evidence="2 3">
    <name type="scientific">Liparis tanakae</name>
    <name type="common">Tanaka's snailfish</name>
    <dbReference type="NCBI Taxonomy" id="230148"/>
    <lineage>
        <taxon>Eukaryota</taxon>
        <taxon>Metazoa</taxon>
        <taxon>Chordata</taxon>
        <taxon>Craniata</taxon>
        <taxon>Vertebrata</taxon>
        <taxon>Euteleostomi</taxon>
        <taxon>Actinopterygii</taxon>
        <taxon>Neopterygii</taxon>
        <taxon>Teleostei</taxon>
        <taxon>Neoteleostei</taxon>
        <taxon>Acanthomorphata</taxon>
        <taxon>Eupercaria</taxon>
        <taxon>Perciformes</taxon>
        <taxon>Cottioidei</taxon>
        <taxon>Cottales</taxon>
        <taxon>Liparidae</taxon>
        <taxon>Liparis</taxon>
    </lineage>
</organism>
<dbReference type="AlphaFoldDB" id="A0A4Z2GGX0"/>
<dbReference type="EMBL" id="SRLO01000536">
    <property type="protein sequence ID" value="TNN52787.1"/>
    <property type="molecule type" value="Genomic_DNA"/>
</dbReference>
<protein>
    <submittedName>
        <fullName evidence="2">Uncharacterized protein</fullName>
    </submittedName>
</protein>
<proteinExistence type="predicted"/>
<feature type="compositionally biased region" description="Pro residues" evidence="1">
    <location>
        <begin position="184"/>
        <end position="193"/>
    </location>
</feature>
<keyword evidence="3" id="KW-1185">Reference proteome</keyword>
<feature type="region of interest" description="Disordered" evidence="1">
    <location>
        <begin position="260"/>
        <end position="286"/>
    </location>
</feature>
<evidence type="ECO:0000313" key="3">
    <source>
        <dbReference type="Proteomes" id="UP000314294"/>
    </source>
</evidence>
<feature type="compositionally biased region" description="Polar residues" evidence="1">
    <location>
        <begin position="226"/>
        <end position="236"/>
    </location>
</feature>
<evidence type="ECO:0000313" key="2">
    <source>
        <dbReference type="EMBL" id="TNN52787.1"/>
    </source>
</evidence>
<comment type="caution">
    <text evidence="2">The sequence shown here is derived from an EMBL/GenBank/DDBJ whole genome shotgun (WGS) entry which is preliminary data.</text>
</comment>
<accession>A0A4Z2GGX0</accession>
<feature type="region of interest" description="Disordered" evidence="1">
    <location>
        <begin position="180"/>
        <end position="213"/>
    </location>
</feature>
<sequence length="313" mass="34768">MKAKRSRRENPGNKAAAEGGRSAPPESGRKPELFCFLSAAPREWNSSLAGIQPGTPNMYEAGLRGSGPDGPFFPSASMETKLCENAAPSSARPPRRIRCHFGCRGDWKRAPERTEGSLGFTFGKTCDSHFGLQHDKTDRMRRRSLKNKRATFNLLLSRLHPAARLEPASQLSTVRRYITRLHHNPPPPPPPEPLRSLSPPRHRHPPAEEMARGQSCVPRFRDTNGRTRTPSFSSENRLLRESETVLEPYRPTQFPTADAAYRSARPSGGAPAETCRQERETASDGSRHISFVTGACFTFNVCERSNLLDQVGV</sequence>
<feature type="region of interest" description="Disordered" evidence="1">
    <location>
        <begin position="1"/>
        <end position="32"/>
    </location>
</feature>
<evidence type="ECO:0000256" key="1">
    <source>
        <dbReference type="SAM" id="MobiDB-lite"/>
    </source>
</evidence>
<feature type="region of interest" description="Disordered" evidence="1">
    <location>
        <begin position="218"/>
        <end position="237"/>
    </location>
</feature>
<name>A0A4Z2GGX0_9TELE</name>
<gene>
    <name evidence="2" type="ORF">EYF80_037020</name>
</gene>
<feature type="compositionally biased region" description="Basic and acidic residues" evidence="1">
    <location>
        <begin position="275"/>
        <end position="286"/>
    </location>
</feature>
<reference evidence="2 3" key="1">
    <citation type="submission" date="2019-03" db="EMBL/GenBank/DDBJ databases">
        <title>First draft genome of Liparis tanakae, snailfish: a comprehensive survey of snailfish specific genes.</title>
        <authorList>
            <person name="Kim W."/>
            <person name="Song I."/>
            <person name="Jeong J.-H."/>
            <person name="Kim D."/>
            <person name="Kim S."/>
            <person name="Ryu S."/>
            <person name="Song J.Y."/>
            <person name="Lee S.K."/>
        </authorList>
    </citation>
    <scope>NUCLEOTIDE SEQUENCE [LARGE SCALE GENOMIC DNA]</scope>
    <source>
        <tissue evidence="2">Muscle</tissue>
    </source>
</reference>
<dbReference type="Proteomes" id="UP000314294">
    <property type="component" value="Unassembled WGS sequence"/>
</dbReference>